<dbReference type="Pfam" id="PF00989">
    <property type="entry name" value="PAS"/>
    <property type="match status" value="1"/>
</dbReference>
<evidence type="ECO:0000256" key="4">
    <source>
        <dbReference type="ARBA" id="ARBA00022679"/>
    </source>
</evidence>
<dbReference type="PROSITE" id="PS50109">
    <property type="entry name" value="HIS_KIN"/>
    <property type="match status" value="1"/>
</dbReference>
<evidence type="ECO:0000256" key="2">
    <source>
        <dbReference type="ARBA" id="ARBA00012438"/>
    </source>
</evidence>
<accession>A0A840BPN2</accession>
<dbReference type="InterPro" id="IPR003594">
    <property type="entry name" value="HATPase_dom"/>
</dbReference>
<keyword evidence="4" id="KW-0808">Transferase</keyword>
<proteinExistence type="predicted"/>
<evidence type="ECO:0000256" key="5">
    <source>
        <dbReference type="ARBA" id="ARBA00022777"/>
    </source>
</evidence>
<dbReference type="Pfam" id="PF02518">
    <property type="entry name" value="HATPase_c"/>
    <property type="match status" value="1"/>
</dbReference>
<dbReference type="InterPro" id="IPR035965">
    <property type="entry name" value="PAS-like_dom_sf"/>
</dbReference>
<feature type="transmembrane region" description="Helical" evidence="6">
    <location>
        <begin position="21"/>
        <end position="40"/>
    </location>
</feature>
<keyword evidence="6" id="KW-1133">Transmembrane helix</keyword>
<evidence type="ECO:0000313" key="10">
    <source>
        <dbReference type="EMBL" id="MBB4012806.1"/>
    </source>
</evidence>
<feature type="domain" description="PAS" evidence="8">
    <location>
        <begin position="289"/>
        <end position="359"/>
    </location>
</feature>
<dbReference type="InterPro" id="IPR036097">
    <property type="entry name" value="HisK_dim/P_sf"/>
</dbReference>
<organism evidence="10 11">
    <name type="scientific">Niveibacterium umoris</name>
    <dbReference type="NCBI Taxonomy" id="1193620"/>
    <lineage>
        <taxon>Bacteria</taxon>
        <taxon>Pseudomonadati</taxon>
        <taxon>Pseudomonadota</taxon>
        <taxon>Betaproteobacteria</taxon>
        <taxon>Rhodocyclales</taxon>
        <taxon>Rhodocyclaceae</taxon>
        <taxon>Niveibacterium</taxon>
    </lineage>
</organism>
<dbReference type="Proteomes" id="UP000561045">
    <property type="component" value="Unassembled WGS sequence"/>
</dbReference>
<gene>
    <name evidence="10" type="ORF">GGR36_002114</name>
</gene>
<comment type="caution">
    <text evidence="10">The sequence shown here is derived from an EMBL/GenBank/DDBJ whole genome shotgun (WGS) entry which is preliminary data.</text>
</comment>
<keyword evidence="6" id="KW-0812">Transmembrane</keyword>
<feature type="domain" description="PAC" evidence="9">
    <location>
        <begin position="485"/>
        <end position="537"/>
    </location>
</feature>
<evidence type="ECO:0000256" key="6">
    <source>
        <dbReference type="SAM" id="Phobius"/>
    </source>
</evidence>
<evidence type="ECO:0000313" key="11">
    <source>
        <dbReference type="Proteomes" id="UP000561045"/>
    </source>
</evidence>
<keyword evidence="5" id="KW-0418">Kinase</keyword>
<reference evidence="10 11" key="1">
    <citation type="submission" date="2020-08" db="EMBL/GenBank/DDBJ databases">
        <title>Genomic Encyclopedia of Type Strains, Phase IV (KMG-IV): sequencing the most valuable type-strain genomes for metagenomic binning, comparative biology and taxonomic classification.</title>
        <authorList>
            <person name="Goeker M."/>
        </authorList>
    </citation>
    <scope>NUCLEOTIDE SEQUENCE [LARGE SCALE GENOMIC DNA]</scope>
    <source>
        <strain evidence="10 11">DSM 106739</strain>
    </source>
</reference>
<feature type="domain" description="Histidine kinase" evidence="7">
    <location>
        <begin position="681"/>
        <end position="896"/>
    </location>
</feature>
<dbReference type="GO" id="GO:0000155">
    <property type="term" value="F:phosphorelay sensor kinase activity"/>
    <property type="evidence" value="ECO:0007669"/>
    <property type="project" value="InterPro"/>
</dbReference>
<dbReference type="Pfam" id="PF00512">
    <property type="entry name" value="HisKA"/>
    <property type="match status" value="1"/>
</dbReference>
<dbReference type="InterPro" id="IPR001610">
    <property type="entry name" value="PAC"/>
</dbReference>
<dbReference type="SMART" id="SM00091">
    <property type="entry name" value="PAS"/>
    <property type="match status" value="3"/>
</dbReference>
<dbReference type="InterPro" id="IPR004358">
    <property type="entry name" value="Sig_transdc_His_kin-like_C"/>
</dbReference>
<keyword evidence="6" id="KW-0472">Membrane</keyword>
<protein>
    <recommendedName>
        <fullName evidence="2">histidine kinase</fullName>
        <ecNumber evidence="2">2.7.13.3</ecNumber>
    </recommendedName>
</protein>
<dbReference type="SUPFAM" id="SSF47384">
    <property type="entry name" value="Homodimeric domain of signal transducing histidine kinase"/>
    <property type="match status" value="1"/>
</dbReference>
<dbReference type="PROSITE" id="PS50112">
    <property type="entry name" value="PAS"/>
    <property type="match status" value="3"/>
</dbReference>
<dbReference type="SUPFAM" id="SSF55874">
    <property type="entry name" value="ATPase domain of HSP90 chaperone/DNA topoisomerase II/histidine kinase"/>
    <property type="match status" value="1"/>
</dbReference>
<name>A0A840BPN2_9RHOO</name>
<evidence type="ECO:0000256" key="1">
    <source>
        <dbReference type="ARBA" id="ARBA00000085"/>
    </source>
</evidence>
<feature type="transmembrane region" description="Helical" evidence="6">
    <location>
        <begin position="259"/>
        <end position="278"/>
    </location>
</feature>
<evidence type="ECO:0000259" key="9">
    <source>
        <dbReference type="PROSITE" id="PS50113"/>
    </source>
</evidence>
<dbReference type="InterPro" id="IPR036890">
    <property type="entry name" value="HATPase_C_sf"/>
</dbReference>
<keyword evidence="11" id="KW-1185">Reference proteome</keyword>
<dbReference type="InterPro" id="IPR000014">
    <property type="entry name" value="PAS"/>
</dbReference>
<comment type="catalytic activity">
    <reaction evidence="1">
        <text>ATP + protein L-histidine = ADP + protein N-phospho-L-histidine.</text>
        <dbReference type="EC" id="2.7.13.3"/>
    </reaction>
</comment>
<dbReference type="PANTHER" id="PTHR43304:SF1">
    <property type="entry name" value="PAC DOMAIN-CONTAINING PROTEIN"/>
    <property type="match status" value="1"/>
</dbReference>
<dbReference type="SMART" id="SM00387">
    <property type="entry name" value="HATPase_c"/>
    <property type="match status" value="1"/>
</dbReference>
<dbReference type="CDD" id="cd00130">
    <property type="entry name" value="PAS"/>
    <property type="match status" value="2"/>
</dbReference>
<dbReference type="NCBIfam" id="TIGR00229">
    <property type="entry name" value="sensory_box"/>
    <property type="match status" value="2"/>
</dbReference>
<dbReference type="InterPro" id="IPR003661">
    <property type="entry name" value="HisK_dim/P_dom"/>
</dbReference>
<dbReference type="InterPro" id="IPR013767">
    <property type="entry name" value="PAS_fold"/>
</dbReference>
<dbReference type="SUPFAM" id="SSF55785">
    <property type="entry name" value="PYP-like sensor domain (PAS domain)"/>
    <property type="match status" value="3"/>
</dbReference>
<dbReference type="PANTHER" id="PTHR43304">
    <property type="entry name" value="PHYTOCHROME-LIKE PROTEIN CPH1"/>
    <property type="match status" value="1"/>
</dbReference>
<dbReference type="CDD" id="cd00082">
    <property type="entry name" value="HisKA"/>
    <property type="match status" value="1"/>
</dbReference>
<dbReference type="SMART" id="SM00086">
    <property type="entry name" value="PAC"/>
    <property type="match status" value="3"/>
</dbReference>
<dbReference type="GO" id="GO:0006355">
    <property type="term" value="P:regulation of DNA-templated transcription"/>
    <property type="evidence" value="ECO:0007669"/>
    <property type="project" value="InterPro"/>
</dbReference>
<dbReference type="EC" id="2.7.13.3" evidence="2"/>
<dbReference type="SMART" id="SM00388">
    <property type="entry name" value="HisKA"/>
    <property type="match status" value="1"/>
</dbReference>
<dbReference type="Gene3D" id="3.30.450.20">
    <property type="entry name" value="PAS domain"/>
    <property type="match status" value="3"/>
</dbReference>
<dbReference type="InterPro" id="IPR000700">
    <property type="entry name" value="PAS-assoc_C"/>
</dbReference>
<dbReference type="PRINTS" id="PR00344">
    <property type="entry name" value="BCTRLSENSOR"/>
</dbReference>
<dbReference type="Pfam" id="PF08447">
    <property type="entry name" value="PAS_3"/>
    <property type="match status" value="1"/>
</dbReference>
<dbReference type="AlphaFoldDB" id="A0A840BPN2"/>
<keyword evidence="3" id="KW-0597">Phosphoprotein</keyword>
<sequence length="905" mass="101065">MALRSRSGQDGSSRLELFSTAPYVAVVVFALAMLAVVWMLQTQEALVERNALGRDVQWAERTMRTHFVTNEDFLNELARDVAAGTIDGETFQMRTNQYLANNPELLNVVWIDAGGKVRWSAPFDTSDWLPGDTMTPAQGQVARHARELGRAAYGQPYRGAGGSALVEIFIPVQRGRSPWGMVAAVYSVDGLLHHLVPSWFSDKYRLTLTDGNGEPLASNATSTNATDATLSSLIVFDPPGNGLALRATAFRGDAELPSALPVSLIIGLSVLVFWSLWAQRGHMLRRIKVEKDRDRIFNLSLDVLCTLTLDGHYRRLNPAFERILGYPADDMIGRKLVDLVHPDDLESAREQMQLLAEGKPATFEARMGCSDGRYKWLVWSANPVPEERLIYAVAHNVTDRKIAEDAWRAESAFRRAMEESVLTGLRATDMKGRIIYVNRAFCELTGFSESDLVGIDAPFPYWPEDEVDQNQHNLALSLVGAAPVDGFELRIRKKDGSFALVRLMVSPLIDASGKQTGWMAAMSDITEAKRIHAELEAAHERFVAVLDGLDTAVYVADAQSDTILYANRAFLATFGVDAVGRTTHRLPLPQPELGDYPLDPRRLSPEQLPRELFDGELQQPLSARWYHVRERAARWVDGRVVRMAVATDITDRKTVEELNRQQEERLQRTSRLITMGEMASTLAHELNQPLSAIANYSSGCVNRLQSGRYKPDELLVAMQKAAHQADRAGKIIRRVRDFVRKSEPRRGAVRLIDVVEDALGFAEIDARKHGARIDNRISADLPAIYADRIMIEQVVLNLVKNGIESMKDSEEDRRTLTVTARIVENMVEVSVHDHGHGISAEDREKLFNAFYTTKSDGMGMGLNICRSIIEFHNGRLWVDSNPEGGSIFRFTLPMEKSLEHLGEPA</sequence>
<dbReference type="Gene3D" id="3.30.565.10">
    <property type="entry name" value="Histidine kinase-like ATPase, C-terminal domain"/>
    <property type="match status" value="1"/>
</dbReference>
<evidence type="ECO:0000256" key="3">
    <source>
        <dbReference type="ARBA" id="ARBA00022553"/>
    </source>
</evidence>
<feature type="domain" description="PAS" evidence="8">
    <location>
        <begin position="538"/>
        <end position="575"/>
    </location>
</feature>
<dbReference type="EMBL" id="JACIET010000001">
    <property type="protein sequence ID" value="MBB4012806.1"/>
    <property type="molecule type" value="Genomic_DNA"/>
</dbReference>
<dbReference type="InterPro" id="IPR052162">
    <property type="entry name" value="Sensor_kinase/Photoreceptor"/>
</dbReference>
<evidence type="ECO:0000259" key="8">
    <source>
        <dbReference type="PROSITE" id="PS50112"/>
    </source>
</evidence>
<feature type="domain" description="PAS" evidence="8">
    <location>
        <begin position="409"/>
        <end position="454"/>
    </location>
</feature>
<dbReference type="Pfam" id="PF13188">
    <property type="entry name" value="PAS_8"/>
    <property type="match status" value="1"/>
</dbReference>
<dbReference type="InterPro" id="IPR013655">
    <property type="entry name" value="PAS_fold_3"/>
</dbReference>
<dbReference type="Gene3D" id="1.10.287.130">
    <property type="match status" value="1"/>
</dbReference>
<evidence type="ECO:0000259" key="7">
    <source>
        <dbReference type="PROSITE" id="PS50109"/>
    </source>
</evidence>
<dbReference type="RefSeq" id="WP_183634584.1">
    <property type="nucleotide sequence ID" value="NZ_BAABLE010000011.1"/>
</dbReference>
<dbReference type="PROSITE" id="PS50113">
    <property type="entry name" value="PAC"/>
    <property type="match status" value="1"/>
</dbReference>
<dbReference type="InterPro" id="IPR005467">
    <property type="entry name" value="His_kinase_dom"/>
</dbReference>